<feature type="compositionally biased region" description="Polar residues" evidence="6">
    <location>
        <begin position="198"/>
        <end position="227"/>
    </location>
</feature>
<dbReference type="Proteomes" id="UP000007241">
    <property type="component" value="Unassembled WGS sequence"/>
</dbReference>
<evidence type="ECO:0000256" key="6">
    <source>
        <dbReference type="SAM" id="MobiDB-lite"/>
    </source>
</evidence>
<evidence type="ECO:0000256" key="2">
    <source>
        <dbReference type="ARBA" id="ARBA00022664"/>
    </source>
</evidence>
<feature type="region of interest" description="Disordered" evidence="6">
    <location>
        <begin position="196"/>
        <end position="227"/>
    </location>
</feature>
<dbReference type="SMART" id="SM00361">
    <property type="entry name" value="RRM_1"/>
    <property type="match status" value="1"/>
</dbReference>
<dbReference type="FunFam" id="3.30.70.330:FF:000382">
    <property type="entry name" value="G-patch domain-containing protein"/>
    <property type="match status" value="1"/>
</dbReference>
<dbReference type="PANTHER" id="PTHR13288:SF8">
    <property type="entry name" value="SPLICING FACTOR 45"/>
    <property type="match status" value="1"/>
</dbReference>
<dbReference type="GO" id="GO:0003723">
    <property type="term" value="F:RNA binding"/>
    <property type="evidence" value="ECO:0007669"/>
    <property type="project" value="UniProtKB-KW"/>
</dbReference>
<dbReference type="InterPro" id="IPR035979">
    <property type="entry name" value="RBD_domain_sf"/>
</dbReference>
<dbReference type="GeneID" id="18243772"/>
<dbReference type="InterPro" id="IPR012677">
    <property type="entry name" value="Nucleotide-bd_a/b_plait_sf"/>
</dbReference>
<dbReference type="OrthoDB" id="5411533at2759"/>
<dbReference type="InterPro" id="IPR003954">
    <property type="entry name" value="RRM_euk-type"/>
</dbReference>
<dbReference type="STRING" id="684364.F4P6X4"/>
<evidence type="ECO:0000259" key="7">
    <source>
        <dbReference type="SMART" id="SM00361"/>
    </source>
</evidence>
<dbReference type="InParanoid" id="F4P6X4"/>
<dbReference type="GO" id="GO:0005634">
    <property type="term" value="C:nucleus"/>
    <property type="evidence" value="ECO:0007669"/>
    <property type="project" value="UniProtKB-SubCell"/>
</dbReference>
<sequence>MIIPIKRKPIQGFKPRSATTVIKKQSVFGSAEIVTDPATAPPVVSAVAPVVNIRPVVTHPTAKPSVASASQQSSARSSVIRKIDTSALVHGAAPGAIGDYDPTKPCQFWVCRKEAKRIKQKAREKLLAKAMEDMKKNAPQIGSFSANMGELNVSFVQPASKQNAQTRSDPAPVSQPAAVHPDVSGEDAYLRRLRMSETQEQPPSTIKTPVQASLPTPHYAQSSGQRTINSNPTQVVVLTNLVGKSEVDDELRRETTEECAKFGKVIECSVYEVPGSHVPDDEAVRVFVEFADLNAAIKAQADMHGRFFGGRKVTAGFWPISKWQLQNFDY</sequence>
<evidence type="ECO:0000256" key="4">
    <source>
        <dbReference type="ARBA" id="ARBA00023187"/>
    </source>
</evidence>
<dbReference type="PANTHER" id="PTHR13288">
    <property type="entry name" value="SPLICING FACTOR 45 SPF45"/>
    <property type="match status" value="1"/>
</dbReference>
<keyword evidence="5" id="KW-0539">Nucleus</keyword>
<evidence type="ECO:0000313" key="8">
    <source>
        <dbReference type="EMBL" id="EGF79110.1"/>
    </source>
</evidence>
<comment type="subcellular location">
    <subcellularLocation>
        <location evidence="1">Nucleus</location>
    </subcellularLocation>
</comment>
<evidence type="ECO:0000256" key="5">
    <source>
        <dbReference type="ARBA" id="ARBA00023242"/>
    </source>
</evidence>
<accession>F4P6X4</accession>
<gene>
    <name evidence="8" type="ORF">BATDEDRAFT_90160</name>
</gene>
<keyword evidence="4" id="KW-0508">mRNA splicing</keyword>
<dbReference type="Gene3D" id="3.30.70.330">
    <property type="match status" value="1"/>
</dbReference>
<dbReference type="SUPFAM" id="SSF54928">
    <property type="entry name" value="RNA-binding domain, RBD"/>
    <property type="match status" value="1"/>
</dbReference>
<reference evidence="8 9" key="1">
    <citation type="submission" date="2009-12" db="EMBL/GenBank/DDBJ databases">
        <title>The draft genome of Batrachochytrium dendrobatidis.</title>
        <authorList>
            <consortium name="US DOE Joint Genome Institute (JGI-PGF)"/>
            <person name="Kuo A."/>
            <person name="Salamov A."/>
            <person name="Schmutz J."/>
            <person name="Lucas S."/>
            <person name="Pitluck S."/>
            <person name="Rosenblum E."/>
            <person name="Stajich J."/>
            <person name="Eisen M."/>
            <person name="Grigoriev I.V."/>
        </authorList>
    </citation>
    <scope>NUCLEOTIDE SEQUENCE [LARGE SCALE GENOMIC DNA]</scope>
    <source>
        <strain evidence="9">JAM81 / FGSC 10211</strain>
    </source>
</reference>
<feature type="region of interest" description="Disordered" evidence="6">
    <location>
        <begin position="160"/>
        <end position="183"/>
    </location>
</feature>
<dbReference type="EMBL" id="GL882887">
    <property type="protein sequence ID" value="EGF79110.1"/>
    <property type="molecule type" value="Genomic_DNA"/>
</dbReference>
<dbReference type="AlphaFoldDB" id="F4P6X4"/>
<keyword evidence="3" id="KW-0694">RNA-binding</keyword>
<evidence type="ECO:0000313" key="9">
    <source>
        <dbReference type="Proteomes" id="UP000007241"/>
    </source>
</evidence>
<evidence type="ECO:0000256" key="3">
    <source>
        <dbReference type="ARBA" id="ARBA00022884"/>
    </source>
</evidence>
<feature type="domain" description="RNA recognition motif" evidence="7">
    <location>
        <begin position="235"/>
        <end position="316"/>
    </location>
</feature>
<proteinExistence type="predicted"/>
<name>F4P6X4_BATDJ</name>
<dbReference type="RefSeq" id="XP_006680576.1">
    <property type="nucleotide sequence ID" value="XM_006680513.1"/>
</dbReference>
<keyword evidence="9" id="KW-1185">Reference proteome</keyword>
<organism evidence="8 9">
    <name type="scientific">Batrachochytrium dendrobatidis (strain JAM81 / FGSC 10211)</name>
    <name type="common">Frog chytrid fungus</name>
    <dbReference type="NCBI Taxonomy" id="684364"/>
    <lineage>
        <taxon>Eukaryota</taxon>
        <taxon>Fungi</taxon>
        <taxon>Fungi incertae sedis</taxon>
        <taxon>Chytridiomycota</taxon>
        <taxon>Chytridiomycota incertae sedis</taxon>
        <taxon>Chytridiomycetes</taxon>
        <taxon>Rhizophydiales</taxon>
        <taxon>Rhizophydiales incertae sedis</taxon>
        <taxon>Batrachochytrium</taxon>
    </lineage>
</organism>
<protein>
    <recommendedName>
        <fullName evidence="7">RNA recognition motif domain-containing protein</fullName>
    </recommendedName>
</protein>
<evidence type="ECO:0000256" key="1">
    <source>
        <dbReference type="ARBA" id="ARBA00004123"/>
    </source>
</evidence>
<dbReference type="InterPro" id="IPR040052">
    <property type="entry name" value="RBM17"/>
</dbReference>
<dbReference type="GO" id="GO:0045292">
    <property type="term" value="P:mRNA cis splicing, via spliceosome"/>
    <property type="evidence" value="ECO:0007669"/>
    <property type="project" value="InterPro"/>
</dbReference>
<dbReference type="HOGENOM" id="CLU_841945_0_0_1"/>
<dbReference type="GO" id="GO:0000398">
    <property type="term" value="P:mRNA splicing, via spliceosome"/>
    <property type="evidence" value="ECO:0000318"/>
    <property type="project" value="GO_Central"/>
</dbReference>
<keyword evidence="2" id="KW-0507">mRNA processing</keyword>